<dbReference type="STRING" id="1515439.SAMN06265784_116133"/>
<dbReference type="PANTHER" id="PTHR18964">
    <property type="entry name" value="ROK (REPRESSOR, ORF, KINASE) FAMILY"/>
    <property type="match status" value="1"/>
</dbReference>
<protein>
    <submittedName>
        <fullName evidence="1">Allose kinase</fullName>
    </submittedName>
</protein>
<gene>
    <name evidence="1" type="ORF">SAMN06265784_116133</name>
</gene>
<keyword evidence="1" id="KW-0418">Kinase</keyword>
<dbReference type="Gene3D" id="3.30.420.40">
    <property type="match status" value="2"/>
</dbReference>
<dbReference type="SUPFAM" id="SSF53067">
    <property type="entry name" value="Actin-like ATPase domain"/>
    <property type="match status" value="1"/>
</dbReference>
<accession>A0A1X7M430</accession>
<dbReference type="Proteomes" id="UP000193228">
    <property type="component" value="Unassembled WGS sequence"/>
</dbReference>
<keyword evidence="2" id="KW-1185">Reference proteome</keyword>
<sequence length="316" mass="33377">MTIFPVARPSAVEEGGPILVIDIGGTHIKFGYVRDGRPLAYRKHVPTDALRSGDAIDALSRIVTEVAAEAGLKPASVVAAVPGFIDTDHDRVLHAENVAGLNGRRLGKELGSRLGCRVLLERDAVLALMGETRAGAAQHADHVLGIFFGTGIGAAFMDGGKPFRGAGWALEIGLMPFVADGALEAGSQPDCLETHASGRALKQIAGRFDVPIERVFSVPEADPALHEALVHFVRHQALAVGMAAAMISPATILIGGGVVEMAGYPRAMLHALIASYVPAARTGRPLDLRWCQYGWDAVLYGASSIVSENQKQTIER</sequence>
<dbReference type="CDD" id="cd24070">
    <property type="entry name" value="ASKHA_NBD_ROK_AlsK"/>
    <property type="match status" value="1"/>
</dbReference>
<reference evidence="2" key="1">
    <citation type="submission" date="2017-04" db="EMBL/GenBank/DDBJ databases">
        <authorList>
            <person name="Varghese N."/>
            <person name="Submissions S."/>
        </authorList>
    </citation>
    <scope>NUCLEOTIDE SEQUENCE [LARGE SCALE GENOMIC DNA]</scope>
    <source>
        <strain evidence="2">LMG 29540</strain>
    </source>
</reference>
<name>A0A1X7M430_9BURK</name>
<evidence type="ECO:0000313" key="1">
    <source>
        <dbReference type="EMBL" id="SMG60514.1"/>
    </source>
</evidence>
<dbReference type="OrthoDB" id="9810372at2"/>
<evidence type="ECO:0000313" key="2">
    <source>
        <dbReference type="Proteomes" id="UP000193228"/>
    </source>
</evidence>
<proteinExistence type="predicted"/>
<dbReference type="RefSeq" id="WP_085489373.1">
    <property type="nucleotide sequence ID" value="NZ_FXAT01000016.1"/>
</dbReference>
<dbReference type="AlphaFoldDB" id="A0A1X7M430"/>
<dbReference type="EMBL" id="FXAT01000016">
    <property type="protein sequence ID" value="SMG60514.1"/>
    <property type="molecule type" value="Genomic_DNA"/>
</dbReference>
<dbReference type="Pfam" id="PF00480">
    <property type="entry name" value="ROK"/>
    <property type="match status" value="1"/>
</dbReference>
<dbReference type="PANTHER" id="PTHR18964:SF173">
    <property type="entry name" value="GLUCOKINASE"/>
    <property type="match status" value="1"/>
</dbReference>
<dbReference type="InterPro" id="IPR043129">
    <property type="entry name" value="ATPase_NBD"/>
</dbReference>
<keyword evidence="1" id="KW-0808">Transferase</keyword>
<organism evidence="1 2">
    <name type="scientific">Paraburkholderia susongensis</name>
    <dbReference type="NCBI Taxonomy" id="1515439"/>
    <lineage>
        <taxon>Bacteria</taxon>
        <taxon>Pseudomonadati</taxon>
        <taxon>Pseudomonadota</taxon>
        <taxon>Betaproteobacteria</taxon>
        <taxon>Burkholderiales</taxon>
        <taxon>Burkholderiaceae</taxon>
        <taxon>Paraburkholderia</taxon>
    </lineage>
</organism>
<dbReference type="GO" id="GO:0016301">
    <property type="term" value="F:kinase activity"/>
    <property type="evidence" value="ECO:0007669"/>
    <property type="project" value="UniProtKB-KW"/>
</dbReference>
<dbReference type="InterPro" id="IPR000600">
    <property type="entry name" value="ROK"/>
</dbReference>